<name>A0A137S1N2_9GAMM</name>
<evidence type="ECO:0000313" key="3">
    <source>
        <dbReference type="EMBL" id="KXO06350.1"/>
    </source>
</evidence>
<proteinExistence type="inferred from homology"/>
<comment type="caution">
    <text evidence="3">The sequence shown here is derived from an EMBL/GenBank/DDBJ whole genome shotgun (WGS) entry which is preliminary data.</text>
</comment>
<accession>A0A137S1N2</accession>
<comment type="similarity">
    <text evidence="1">Belongs to the MaoP family.</text>
</comment>
<dbReference type="EMBL" id="LOCO01000039">
    <property type="protein sequence ID" value="KXO06350.1"/>
    <property type="molecule type" value="Genomic_DNA"/>
</dbReference>
<dbReference type="AlphaFoldDB" id="A0A137S1N2"/>
<reference evidence="4" key="1">
    <citation type="submission" date="2015-12" db="EMBL/GenBank/DDBJ databases">
        <authorList>
            <person name="Lima A."/>
            <person name="Farahani Zayas N."/>
            <person name="Castro Da Silva M.A."/>
            <person name="Cabral A."/>
            <person name="Pessatti M.L."/>
        </authorList>
    </citation>
    <scope>NUCLEOTIDE SEQUENCE [LARGE SCALE GENOMIC DNA]</scope>
    <source>
        <strain evidence="4">LAMA 842</strain>
    </source>
</reference>
<dbReference type="RefSeq" id="WP_061333867.1">
    <property type="nucleotide sequence ID" value="NZ_LOCO01000039.1"/>
</dbReference>
<dbReference type="InterPro" id="IPR007335">
    <property type="entry name" value="DUF413"/>
</dbReference>
<organism evidence="3 4">
    <name type="scientific">Marinobacter excellens LAMA 842</name>
    <dbReference type="NCBI Taxonomy" id="1306954"/>
    <lineage>
        <taxon>Bacteria</taxon>
        <taxon>Pseudomonadati</taxon>
        <taxon>Pseudomonadota</taxon>
        <taxon>Gammaproteobacteria</taxon>
        <taxon>Pseudomonadales</taxon>
        <taxon>Marinobacteraceae</taxon>
        <taxon>Marinobacter</taxon>
    </lineage>
</organism>
<dbReference type="Proteomes" id="UP000070282">
    <property type="component" value="Unassembled WGS sequence"/>
</dbReference>
<sequence length="116" mass="13343">MASAEHMKYRKMEFQPNVPDTLFSEDEIELLVTYGSWLAALMRGAISPETPAQERFVEVCNGNKNPESQFEKVWAKYIKRKIWESENPDYVGKQEADLLVNLGITGRGWGVYGHFK</sequence>
<evidence type="ECO:0000256" key="2">
    <source>
        <dbReference type="ARBA" id="ARBA00093628"/>
    </source>
</evidence>
<protein>
    <recommendedName>
        <fullName evidence="2">Macrodomain Ori protein</fullName>
    </recommendedName>
</protein>
<evidence type="ECO:0000256" key="1">
    <source>
        <dbReference type="ARBA" id="ARBA00093464"/>
    </source>
</evidence>
<keyword evidence="4" id="KW-1185">Reference proteome</keyword>
<gene>
    <name evidence="3" type="ORF">J122_4044</name>
</gene>
<dbReference type="PATRIC" id="fig|1306954.6.peg.2879"/>
<dbReference type="Pfam" id="PF04219">
    <property type="entry name" value="DUF413"/>
    <property type="match status" value="1"/>
</dbReference>
<evidence type="ECO:0000313" key="4">
    <source>
        <dbReference type="Proteomes" id="UP000070282"/>
    </source>
</evidence>